<sequence>MIRAEELARRQRTLVRTTLLARMRRKSSRLRRLRMAAGERRGSADAPLTSEMQEEHDLDADLVATPALFVSTEKTSNSLE</sequence>
<evidence type="ECO:0000313" key="3">
    <source>
        <dbReference type="Proteomes" id="UP001066276"/>
    </source>
</evidence>
<feature type="region of interest" description="Disordered" evidence="1">
    <location>
        <begin position="33"/>
        <end position="54"/>
    </location>
</feature>
<name>A0AAV7MC80_PLEWA</name>
<comment type="caution">
    <text evidence="2">The sequence shown here is derived from an EMBL/GenBank/DDBJ whole genome shotgun (WGS) entry which is preliminary data.</text>
</comment>
<dbReference type="AlphaFoldDB" id="A0AAV7MC80"/>
<reference evidence="2" key="1">
    <citation type="journal article" date="2022" name="bioRxiv">
        <title>Sequencing and chromosome-scale assembly of the giantPleurodeles waltlgenome.</title>
        <authorList>
            <person name="Brown T."/>
            <person name="Elewa A."/>
            <person name="Iarovenko S."/>
            <person name="Subramanian E."/>
            <person name="Araus A.J."/>
            <person name="Petzold A."/>
            <person name="Susuki M."/>
            <person name="Suzuki K.-i.T."/>
            <person name="Hayashi T."/>
            <person name="Toyoda A."/>
            <person name="Oliveira C."/>
            <person name="Osipova E."/>
            <person name="Leigh N.D."/>
            <person name="Simon A."/>
            <person name="Yun M.H."/>
        </authorList>
    </citation>
    <scope>NUCLEOTIDE SEQUENCE</scope>
    <source>
        <strain evidence="2">20211129_DDA</strain>
        <tissue evidence="2">Liver</tissue>
    </source>
</reference>
<dbReference type="EMBL" id="JANPWB010000014">
    <property type="protein sequence ID" value="KAJ1100112.1"/>
    <property type="molecule type" value="Genomic_DNA"/>
</dbReference>
<protein>
    <submittedName>
        <fullName evidence="2">Uncharacterized protein</fullName>
    </submittedName>
</protein>
<keyword evidence="3" id="KW-1185">Reference proteome</keyword>
<organism evidence="2 3">
    <name type="scientific">Pleurodeles waltl</name>
    <name type="common">Iberian ribbed newt</name>
    <dbReference type="NCBI Taxonomy" id="8319"/>
    <lineage>
        <taxon>Eukaryota</taxon>
        <taxon>Metazoa</taxon>
        <taxon>Chordata</taxon>
        <taxon>Craniata</taxon>
        <taxon>Vertebrata</taxon>
        <taxon>Euteleostomi</taxon>
        <taxon>Amphibia</taxon>
        <taxon>Batrachia</taxon>
        <taxon>Caudata</taxon>
        <taxon>Salamandroidea</taxon>
        <taxon>Salamandridae</taxon>
        <taxon>Pleurodelinae</taxon>
        <taxon>Pleurodeles</taxon>
    </lineage>
</organism>
<proteinExistence type="predicted"/>
<evidence type="ECO:0000313" key="2">
    <source>
        <dbReference type="EMBL" id="KAJ1100112.1"/>
    </source>
</evidence>
<accession>A0AAV7MC80</accession>
<gene>
    <name evidence="2" type="ORF">NDU88_005201</name>
</gene>
<dbReference type="Proteomes" id="UP001066276">
    <property type="component" value="Chromosome 10"/>
</dbReference>
<evidence type="ECO:0000256" key="1">
    <source>
        <dbReference type="SAM" id="MobiDB-lite"/>
    </source>
</evidence>